<dbReference type="PANTHER" id="PTHR12635:SF7">
    <property type="entry name" value="RHO GTPASE ACTIVATING PROTEIN 6-RELATED"/>
    <property type="match status" value="1"/>
</dbReference>
<evidence type="ECO:0000256" key="2">
    <source>
        <dbReference type="SAM" id="MobiDB-lite"/>
    </source>
</evidence>
<keyword evidence="5" id="KW-1185">Reference proteome</keyword>
<feature type="region of interest" description="Disordered" evidence="2">
    <location>
        <begin position="72"/>
        <end position="103"/>
    </location>
</feature>
<dbReference type="STRING" id="7244.D0Z783"/>
<evidence type="ECO:0000313" key="5">
    <source>
        <dbReference type="Proteomes" id="UP000008792"/>
    </source>
</evidence>
<organism evidence="4 5">
    <name type="scientific">Drosophila virilis</name>
    <name type="common">Fruit fly</name>
    <dbReference type="NCBI Taxonomy" id="7244"/>
    <lineage>
        <taxon>Eukaryota</taxon>
        <taxon>Metazoa</taxon>
        <taxon>Ecdysozoa</taxon>
        <taxon>Arthropoda</taxon>
        <taxon>Hexapoda</taxon>
        <taxon>Insecta</taxon>
        <taxon>Pterygota</taxon>
        <taxon>Neoptera</taxon>
        <taxon>Endopterygota</taxon>
        <taxon>Diptera</taxon>
        <taxon>Brachycera</taxon>
        <taxon>Muscomorpha</taxon>
        <taxon>Ephydroidea</taxon>
        <taxon>Drosophilidae</taxon>
        <taxon>Drosophila</taxon>
    </lineage>
</organism>
<feature type="region of interest" description="Disordered" evidence="2">
    <location>
        <begin position="358"/>
        <end position="395"/>
    </location>
</feature>
<dbReference type="InterPro" id="IPR000198">
    <property type="entry name" value="RhoGAP_dom"/>
</dbReference>
<name>D0Z783_DROVI</name>
<protein>
    <recommendedName>
        <fullName evidence="3">Rho-GAP domain-containing protein</fullName>
    </recommendedName>
</protein>
<feature type="compositionally biased region" description="Polar residues" evidence="2">
    <location>
        <begin position="224"/>
        <end position="237"/>
    </location>
</feature>
<dbReference type="Pfam" id="PF00620">
    <property type="entry name" value="RhoGAP"/>
    <property type="match status" value="1"/>
</dbReference>
<feature type="region of interest" description="Disordered" evidence="2">
    <location>
        <begin position="449"/>
        <end position="475"/>
    </location>
</feature>
<dbReference type="Gene3D" id="1.10.555.10">
    <property type="entry name" value="Rho GTPase activation protein"/>
    <property type="match status" value="1"/>
</dbReference>
<dbReference type="OrthoDB" id="10003330at2759"/>
<gene>
    <name evidence="4" type="ORF">DVIR88_6g0077</name>
</gene>
<evidence type="ECO:0000256" key="1">
    <source>
        <dbReference type="ARBA" id="ARBA00022468"/>
    </source>
</evidence>
<dbReference type="AlphaFoldDB" id="D0Z783"/>
<dbReference type="InterPro" id="IPR037863">
    <property type="entry name" value="RHOGAP6/36"/>
</dbReference>
<dbReference type="SMART" id="SM00324">
    <property type="entry name" value="RhoGAP"/>
    <property type="match status" value="1"/>
</dbReference>
<dbReference type="GO" id="GO:0005096">
    <property type="term" value="F:GTPase activator activity"/>
    <property type="evidence" value="ECO:0007669"/>
    <property type="project" value="UniProtKB-KW"/>
</dbReference>
<feature type="region of interest" description="Disordered" evidence="2">
    <location>
        <begin position="224"/>
        <end position="243"/>
    </location>
</feature>
<dbReference type="FunCoup" id="D0Z783">
    <property type="interactions" value="3"/>
</dbReference>
<dbReference type="GO" id="GO:0007165">
    <property type="term" value="P:signal transduction"/>
    <property type="evidence" value="ECO:0007669"/>
    <property type="project" value="InterPro"/>
</dbReference>
<evidence type="ECO:0000259" key="3">
    <source>
        <dbReference type="PROSITE" id="PS50238"/>
    </source>
</evidence>
<feature type="compositionally biased region" description="Low complexity" evidence="2">
    <location>
        <begin position="76"/>
        <end position="91"/>
    </location>
</feature>
<sequence length="1076" mass="121551">MPGSSGQLASSLRQPVTVIKKRSGPLDGMIDELHRLEEITTQKVGLSPTNLDITDNPIDAKSERSRNCTRQVLGKASSSVSPSALASASASGRRRLQAKDKEKKRERWLLTRKTWRYMTDAGRKLLPEAKSHGAESSIPEIEAQFQRVCASEPRFVLWRRKSSFPGATKSCRKRLKILAQHRSNYAAQSQLRNQDNFDQIIELLQSYLKIRDSYKTTTLLGTKTVRPDQTSSPSSRRPNYDKAHTSCILSTTSSESSSNNMNHESFLLDRLKELSSSSLGGLHVGQVTPAILEDKALLRKIYNFLKKQQLHRILHSSEPTKSNLARSTSFSSLFNYTGCEDIAPIDLCSYENTTKKNTISSRELPDPKADKRSASNATKRQQKPPESLDFSHSTKSLQGHALLNRNNKNHNHVVREKSLNSCGSQTNFIQLSELKLLAEQYEQMLEIKSEGEEVDKSSLTVNSNHRRSSIDNEDVSQSVSDTIKRYLKMARKKSIQDGDASRFKSVNYDRNLRNIKAKGEINPPGMDEGNTKAVQTLDAWALVALDFIRGNENSKNLQNAHIAWQKDLDERIRKQMEWEKSFQERNHVNVAQLRKNPQSVCLSAPTSPTSPIHSPKEKTGRTASAILTSSSHFLSNFWHAGSTEPSITQSLKYGNSKNEPTNMQKSKSLSNVGQFVSRKIWGSRSKCQSRTNHGQDFVPHRQTWAPSGNCTWISDEGQVLQLTETSLEQLSDIEAEFLMHIALEKIKELNIGMNIDFERKTEKTRVVSKKRALTSSFFDIGKKDEHNGRDILFGTSLESCVSRDRKRGGEMATGSKHTLTSVFASRVGKLNDNVRSYESLPTKSSKHGASSDYTINLQKSASLSMQMSRSQFDMRNIEVDIDRILFEGSKNSFMSNVPMFIIICIEYLEEHGLQKVGLFRVSTSQKRVKQLREQFDKNCNMCIPDNTCPHDVATLLKEFLRDLPEPLLCKRLYSTFLETQRIRNRRLQLEAISHLIKLLPVVHRDTLYVLLKFLGNVAAHCDDICSPDGTIQMNGNKMDSNNLSTVFAPNILRDYMPKTAEYKEHGNMVDAINVIR</sequence>
<dbReference type="PROSITE" id="PS50238">
    <property type="entry name" value="RHOGAP"/>
    <property type="match status" value="1"/>
</dbReference>
<dbReference type="InParanoid" id="D0Z783"/>
<evidence type="ECO:0000313" key="4">
    <source>
        <dbReference type="EMBL" id="ACY70540.1"/>
    </source>
</evidence>
<accession>D0Z783</accession>
<dbReference type="PANTHER" id="PTHR12635">
    <property type="entry name" value="RHO-GTPASE-ACTIVATING PROTEIN 6 FAMILY MEMBER"/>
    <property type="match status" value="1"/>
</dbReference>
<feature type="domain" description="Rho-GAP" evidence="3">
    <location>
        <begin position="879"/>
        <end position="1076"/>
    </location>
</feature>
<feature type="compositionally biased region" description="Basic and acidic residues" evidence="2">
    <location>
        <begin position="363"/>
        <end position="373"/>
    </location>
</feature>
<reference evidence="5" key="1">
    <citation type="journal article" date="2007" name="Nature">
        <title>Evolution of genes and genomes on the Drosophila phylogeny.</title>
        <authorList>
            <consortium name="Drosophila 12 Genomes Consortium"/>
            <person name="Clark A.G."/>
            <person name="Eisen M.B."/>
            <person name="Smith D.R."/>
            <person name="Bergman C.M."/>
            <person name="Oliver B."/>
            <person name="Markow T.A."/>
            <person name="Kaufman T.C."/>
            <person name="Kellis M."/>
            <person name="Gelbart W."/>
            <person name="Iyer V.N."/>
            <person name="Pollard D.A."/>
            <person name="Sackton T.B."/>
            <person name="Larracuente A.M."/>
            <person name="Singh N.D."/>
            <person name="Abad J.P."/>
            <person name="Abt D.N."/>
            <person name="Adryan B."/>
            <person name="Aguade M."/>
            <person name="Akashi H."/>
            <person name="Anderson W.W."/>
            <person name="Aquadro C.F."/>
            <person name="Ardell D.H."/>
            <person name="Arguello R."/>
            <person name="Artieri C.G."/>
            <person name="Barbash D.A."/>
            <person name="Barker D."/>
            <person name="Barsanti P."/>
            <person name="Batterham P."/>
            <person name="Batzoglou S."/>
            <person name="Begun D."/>
            <person name="Bhutkar A."/>
            <person name="Blanco E."/>
            <person name="Bosak S.A."/>
            <person name="Bradley R.K."/>
            <person name="Brand A.D."/>
            <person name="Brent M.R."/>
            <person name="Brooks A.N."/>
            <person name="Brown R.H."/>
            <person name="Butlin R.K."/>
            <person name="Caggese C."/>
            <person name="Calvi B.R."/>
            <person name="Bernardo de Carvalho A."/>
            <person name="Caspi A."/>
            <person name="Castrezana S."/>
            <person name="Celniker S.E."/>
            <person name="Chang J.L."/>
            <person name="Chapple C."/>
            <person name="Chatterji S."/>
            <person name="Chinwalla A."/>
            <person name="Civetta A."/>
            <person name="Clifton S.W."/>
            <person name="Comeron J.M."/>
            <person name="Costello J.C."/>
            <person name="Coyne J.A."/>
            <person name="Daub J."/>
            <person name="David R.G."/>
            <person name="Delcher A.L."/>
            <person name="Delehaunty K."/>
            <person name="Do C.B."/>
            <person name="Ebling H."/>
            <person name="Edwards K."/>
            <person name="Eickbush T."/>
            <person name="Evans J.D."/>
            <person name="Filipski A."/>
            <person name="Findeiss S."/>
            <person name="Freyhult E."/>
            <person name="Fulton L."/>
            <person name="Fulton R."/>
            <person name="Garcia A.C."/>
            <person name="Gardiner A."/>
            <person name="Garfield D.A."/>
            <person name="Garvin B.E."/>
            <person name="Gibson G."/>
            <person name="Gilbert D."/>
            <person name="Gnerre S."/>
            <person name="Godfrey J."/>
            <person name="Good R."/>
            <person name="Gotea V."/>
            <person name="Gravely B."/>
            <person name="Greenberg A.J."/>
            <person name="Griffiths-Jones S."/>
            <person name="Gross S."/>
            <person name="Guigo R."/>
            <person name="Gustafson E.A."/>
            <person name="Haerty W."/>
            <person name="Hahn M.W."/>
            <person name="Halligan D.L."/>
            <person name="Halpern A.L."/>
            <person name="Halter G.M."/>
            <person name="Han M.V."/>
            <person name="Heger A."/>
            <person name="Hillier L."/>
            <person name="Hinrichs A.S."/>
            <person name="Holmes I."/>
            <person name="Hoskins R.A."/>
            <person name="Hubisz M.J."/>
            <person name="Hultmark D."/>
            <person name="Huntley M.A."/>
            <person name="Jaffe D.B."/>
            <person name="Jagadeeshan S."/>
            <person name="Jeck W.R."/>
            <person name="Johnson J."/>
            <person name="Jones C.D."/>
            <person name="Jordan W.C."/>
            <person name="Karpen G.H."/>
            <person name="Kataoka E."/>
            <person name="Keightley P.D."/>
            <person name="Kheradpour P."/>
            <person name="Kirkness E.F."/>
            <person name="Koerich L.B."/>
            <person name="Kristiansen K."/>
            <person name="Kudrna D."/>
            <person name="Kulathinal R.J."/>
            <person name="Kumar S."/>
            <person name="Kwok R."/>
            <person name="Lander E."/>
            <person name="Langley C.H."/>
            <person name="Lapoint R."/>
            <person name="Lazzaro B.P."/>
            <person name="Lee S.J."/>
            <person name="Levesque L."/>
            <person name="Li R."/>
            <person name="Lin C.F."/>
            <person name="Lin M.F."/>
            <person name="Lindblad-Toh K."/>
            <person name="Llopart A."/>
            <person name="Long M."/>
            <person name="Low L."/>
            <person name="Lozovsky E."/>
            <person name="Lu J."/>
            <person name="Luo M."/>
            <person name="Machado C.A."/>
            <person name="Makalowski W."/>
            <person name="Marzo M."/>
            <person name="Matsuda M."/>
            <person name="Matzkin L."/>
            <person name="McAllister B."/>
            <person name="McBride C.S."/>
            <person name="McKernan B."/>
            <person name="McKernan K."/>
            <person name="Mendez-Lago M."/>
            <person name="Minx P."/>
            <person name="Mollenhauer M.U."/>
            <person name="Montooth K."/>
            <person name="Mount S.M."/>
            <person name="Mu X."/>
            <person name="Myers E."/>
            <person name="Negre B."/>
            <person name="Newfeld S."/>
            <person name="Nielsen R."/>
            <person name="Noor M.A."/>
            <person name="O'Grady P."/>
            <person name="Pachter L."/>
            <person name="Papaceit M."/>
            <person name="Parisi M.J."/>
            <person name="Parisi M."/>
            <person name="Parts L."/>
            <person name="Pedersen J.S."/>
            <person name="Pesole G."/>
            <person name="Phillippy A.M."/>
            <person name="Ponting C.P."/>
            <person name="Pop M."/>
            <person name="Porcelli D."/>
            <person name="Powell J.R."/>
            <person name="Prohaska S."/>
            <person name="Pruitt K."/>
            <person name="Puig M."/>
            <person name="Quesneville H."/>
            <person name="Ram K.R."/>
            <person name="Rand D."/>
            <person name="Rasmussen M.D."/>
            <person name="Reed L.K."/>
            <person name="Reenan R."/>
            <person name="Reily A."/>
            <person name="Remington K.A."/>
            <person name="Rieger T.T."/>
            <person name="Ritchie M.G."/>
            <person name="Robin C."/>
            <person name="Rogers Y.H."/>
            <person name="Rohde C."/>
            <person name="Rozas J."/>
            <person name="Rubenfield M.J."/>
            <person name="Ruiz A."/>
            <person name="Russo S."/>
            <person name="Salzberg S.L."/>
            <person name="Sanchez-Gracia A."/>
            <person name="Saranga D.J."/>
            <person name="Sato H."/>
            <person name="Schaeffer S.W."/>
            <person name="Schatz M.C."/>
            <person name="Schlenke T."/>
            <person name="Schwartz R."/>
            <person name="Segarra C."/>
            <person name="Singh R.S."/>
            <person name="Sirot L."/>
            <person name="Sirota M."/>
            <person name="Sisneros N.B."/>
            <person name="Smith C.D."/>
            <person name="Smith T.F."/>
            <person name="Spieth J."/>
            <person name="Stage D.E."/>
            <person name="Stark A."/>
            <person name="Stephan W."/>
            <person name="Strausberg R.L."/>
            <person name="Strempel S."/>
            <person name="Sturgill D."/>
            <person name="Sutton G."/>
            <person name="Sutton G.G."/>
            <person name="Tao W."/>
            <person name="Teichmann S."/>
            <person name="Tobari Y.N."/>
            <person name="Tomimura Y."/>
            <person name="Tsolas J.M."/>
            <person name="Valente V.L."/>
            <person name="Venter E."/>
            <person name="Venter J.C."/>
            <person name="Vicario S."/>
            <person name="Vieira F.G."/>
            <person name="Vilella A.J."/>
            <person name="Villasante A."/>
            <person name="Walenz B."/>
            <person name="Wang J."/>
            <person name="Wasserman M."/>
            <person name="Watts T."/>
            <person name="Wilson D."/>
            <person name="Wilson R.K."/>
            <person name="Wing R.A."/>
            <person name="Wolfner M.F."/>
            <person name="Wong A."/>
            <person name="Wong G.K."/>
            <person name="Wu C.I."/>
            <person name="Wu G."/>
            <person name="Yamamoto D."/>
            <person name="Yang H.P."/>
            <person name="Yang S.P."/>
            <person name="Yorke J.A."/>
            <person name="Yoshida K."/>
            <person name="Zdobnov E."/>
            <person name="Zhang P."/>
            <person name="Zhang Y."/>
            <person name="Zimin A.V."/>
            <person name="Baldwin J."/>
            <person name="Abdouelleil A."/>
            <person name="Abdulkadir J."/>
            <person name="Abebe A."/>
            <person name="Abera B."/>
            <person name="Abreu J."/>
            <person name="Acer S.C."/>
            <person name="Aftuck L."/>
            <person name="Alexander A."/>
            <person name="An P."/>
            <person name="Anderson E."/>
            <person name="Anderson S."/>
            <person name="Arachi H."/>
            <person name="Azer M."/>
            <person name="Bachantsang P."/>
            <person name="Barry A."/>
            <person name="Bayul T."/>
            <person name="Berlin A."/>
            <person name="Bessette D."/>
            <person name="Bloom T."/>
            <person name="Blye J."/>
            <person name="Boguslavskiy L."/>
            <person name="Bonnet C."/>
            <person name="Boukhgalter B."/>
            <person name="Bourzgui I."/>
            <person name="Brown A."/>
            <person name="Cahill P."/>
            <person name="Channer S."/>
            <person name="Cheshatsang Y."/>
            <person name="Chuda L."/>
            <person name="Citroen M."/>
            <person name="Collymore A."/>
            <person name="Cooke P."/>
            <person name="Costello M."/>
            <person name="D'Aco K."/>
            <person name="Daza R."/>
            <person name="De Haan G."/>
            <person name="DeGray S."/>
            <person name="DeMaso C."/>
            <person name="Dhargay N."/>
            <person name="Dooley K."/>
            <person name="Dooley E."/>
            <person name="Doricent M."/>
            <person name="Dorje P."/>
            <person name="Dorjee K."/>
            <person name="Dupes A."/>
            <person name="Elong R."/>
            <person name="Falk J."/>
            <person name="Farina A."/>
            <person name="Faro S."/>
            <person name="Ferguson D."/>
            <person name="Fisher S."/>
            <person name="Foley C.D."/>
            <person name="Franke A."/>
            <person name="Friedrich D."/>
            <person name="Gadbois L."/>
            <person name="Gearin G."/>
            <person name="Gearin C.R."/>
            <person name="Giannoukos G."/>
            <person name="Goode T."/>
            <person name="Graham J."/>
            <person name="Grandbois E."/>
            <person name="Grewal S."/>
            <person name="Gyaltsen K."/>
            <person name="Hafez N."/>
            <person name="Hagos B."/>
            <person name="Hall J."/>
            <person name="Henson C."/>
            <person name="Hollinger A."/>
            <person name="Honan T."/>
            <person name="Huard M.D."/>
            <person name="Hughes L."/>
            <person name="Hurhula B."/>
            <person name="Husby M.E."/>
            <person name="Kamat A."/>
            <person name="Kanga B."/>
            <person name="Kashin S."/>
            <person name="Khazanovich D."/>
            <person name="Kisner P."/>
            <person name="Lance K."/>
            <person name="Lara M."/>
            <person name="Lee W."/>
            <person name="Lennon N."/>
            <person name="Letendre F."/>
            <person name="LeVine R."/>
            <person name="Lipovsky A."/>
            <person name="Liu X."/>
            <person name="Liu J."/>
            <person name="Liu S."/>
            <person name="Lokyitsang T."/>
            <person name="Lokyitsang Y."/>
            <person name="Lubonja R."/>
            <person name="Lui A."/>
            <person name="MacDonald P."/>
            <person name="Magnisalis V."/>
            <person name="Maru K."/>
            <person name="Matthews C."/>
            <person name="McCusker W."/>
            <person name="McDonough S."/>
            <person name="Mehta T."/>
            <person name="Meldrim J."/>
            <person name="Meneus L."/>
            <person name="Mihai O."/>
            <person name="Mihalev A."/>
            <person name="Mihova T."/>
            <person name="Mittelman R."/>
            <person name="Mlenga V."/>
            <person name="Montmayeur A."/>
            <person name="Mulrain L."/>
            <person name="Navidi A."/>
            <person name="Naylor J."/>
            <person name="Negash T."/>
            <person name="Nguyen T."/>
            <person name="Nguyen N."/>
            <person name="Nicol R."/>
            <person name="Norbu C."/>
            <person name="Norbu N."/>
            <person name="Novod N."/>
            <person name="O'Neill B."/>
            <person name="Osman S."/>
            <person name="Markiewicz E."/>
            <person name="Oyono O.L."/>
            <person name="Patti C."/>
            <person name="Phunkhang P."/>
            <person name="Pierre F."/>
            <person name="Priest M."/>
            <person name="Raghuraman S."/>
            <person name="Rege F."/>
            <person name="Reyes R."/>
            <person name="Rise C."/>
            <person name="Rogov P."/>
            <person name="Ross K."/>
            <person name="Ryan E."/>
            <person name="Settipalli S."/>
            <person name="Shea T."/>
            <person name="Sherpa N."/>
            <person name="Shi L."/>
            <person name="Shih D."/>
            <person name="Sparrow T."/>
            <person name="Spaulding J."/>
            <person name="Stalker J."/>
            <person name="Stange-Thomann N."/>
            <person name="Stavropoulos S."/>
            <person name="Stone C."/>
            <person name="Strader C."/>
            <person name="Tesfaye S."/>
            <person name="Thomson T."/>
            <person name="Thoulutsang Y."/>
            <person name="Thoulutsang D."/>
            <person name="Topham K."/>
            <person name="Topping I."/>
            <person name="Tsamla T."/>
            <person name="Vassiliev H."/>
            <person name="Vo A."/>
            <person name="Wangchuk T."/>
            <person name="Wangdi T."/>
            <person name="Weiand M."/>
            <person name="Wilkinson J."/>
            <person name="Wilson A."/>
            <person name="Yadav S."/>
            <person name="Young G."/>
            <person name="Yu Q."/>
            <person name="Zembek L."/>
            <person name="Zhong D."/>
            <person name="Zimmer A."/>
            <person name="Zwirko Z."/>
            <person name="Jaffe D.B."/>
            <person name="Alvarez P."/>
            <person name="Brockman W."/>
            <person name="Butler J."/>
            <person name="Chin C."/>
            <person name="Gnerre S."/>
            <person name="Grabherr M."/>
            <person name="Kleber M."/>
            <person name="Mauceli E."/>
            <person name="MacCallum I."/>
        </authorList>
    </citation>
    <scope>NUCLEOTIDE SEQUENCE [LARGE SCALE GENOMIC DNA]</scope>
    <source>
        <strain evidence="5">Tucson 15010-1051.87</strain>
    </source>
</reference>
<dbReference type="SUPFAM" id="SSF48350">
    <property type="entry name" value="GTPase activation domain, GAP"/>
    <property type="match status" value="1"/>
</dbReference>
<dbReference type="Proteomes" id="UP000008792">
    <property type="component" value="Chromosome 6"/>
</dbReference>
<proteinExistence type="predicted"/>
<dbReference type="InterPro" id="IPR008936">
    <property type="entry name" value="Rho_GTPase_activation_prot"/>
</dbReference>
<dbReference type="EMBL" id="CM000831">
    <property type="protein sequence ID" value="ACY70540.1"/>
    <property type="molecule type" value="Genomic_DNA"/>
</dbReference>
<keyword evidence="1" id="KW-0343">GTPase activation</keyword>